<evidence type="ECO:0000313" key="4">
    <source>
        <dbReference type="Proteomes" id="UP000287969"/>
    </source>
</evidence>
<gene>
    <name evidence="3" type="ORF">EQM13_06320</name>
</gene>
<dbReference type="Proteomes" id="UP000287969">
    <property type="component" value="Chromosome"/>
</dbReference>
<organism evidence="3 4">
    <name type="scientific">Acidilutibacter cellobiosedens</name>
    <dbReference type="NCBI Taxonomy" id="2507161"/>
    <lineage>
        <taxon>Bacteria</taxon>
        <taxon>Bacillati</taxon>
        <taxon>Bacillota</taxon>
        <taxon>Tissierellia</taxon>
        <taxon>Tissierellales</taxon>
        <taxon>Acidilutibacteraceae</taxon>
        <taxon>Acidilutibacter</taxon>
    </lineage>
</organism>
<reference evidence="4" key="1">
    <citation type="submission" date="2019-01" db="EMBL/GenBank/DDBJ databases">
        <title>Draft genomes of a novel of Sporanaerobacter strains.</title>
        <authorList>
            <person name="Ma S."/>
        </authorList>
    </citation>
    <scope>NUCLEOTIDE SEQUENCE [LARGE SCALE GENOMIC DNA]</scope>
    <source>
        <strain evidence="4">NJN-17</strain>
    </source>
</reference>
<name>A0A410QBI4_9FIRM</name>
<dbReference type="PANTHER" id="PTHR30624">
    <property type="entry name" value="UNCHARACTERIZED PROTEIN TLDD AND PMBA"/>
    <property type="match status" value="1"/>
</dbReference>
<accession>A0A410QBI4</accession>
<dbReference type="SUPFAM" id="SSF111283">
    <property type="entry name" value="Putative modulator of DNA gyrase, PmbA/TldD"/>
    <property type="match status" value="1"/>
</dbReference>
<dbReference type="AlphaFoldDB" id="A0A410QBI4"/>
<dbReference type="PANTHER" id="PTHR30624:SF4">
    <property type="entry name" value="METALLOPROTEASE TLDD"/>
    <property type="match status" value="1"/>
</dbReference>
<dbReference type="InterPro" id="IPR045569">
    <property type="entry name" value="Metalloprtase-TldD/E_C"/>
</dbReference>
<comment type="similarity">
    <text evidence="1">Belongs to the peptidase U62 family.</text>
</comment>
<evidence type="ECO:0000259" key="2">
    <source>
        <dbReference type="Pfam" id="PF19289"/>
    </source>
</evidence>
<dbReference type="GO" id="GO:0008237">
    <property type="term" value="F:metallopeptidase activity"/>
    <property type="evidence" value="ECO:0007669"/>
    <property type="project" value="InterPro"/>
</dbReference>
<dbReference type="GO" id="GO:0005829">
    <property type="term" value="C:cytosol"/>
    <property type="evidence" value="ECO:0007669"/>
    <property type="project" value="TreeGrafter"/>
</dbReference>
<feature type="domain" description="Metalloprotease TldD/E C-terminal" evidence="2">
    <location>
        <begin position="243"/>
        <end position="470"/>
    </location>
</feature>
<proteinExistence type="inferred from homology"/>
<evidence type="ECO:0000256" key="1">
    <source>
        <dbReference type="ARBA" id="ARBA00005836"/>
    </source>
</evidence>
<dbReference type="InterPro" id="IPR036059">
    <property type="entry name" value="TldD/PmbA_sf"/>
</dbReference>
<keyword evidence="4" id="KW-1185">Reference proteome</keyword>
<dbReference type="RefSeq" id="WP_128752287.1">
    <property type="nucleotide sequence ID" value="NZ_CP035282.1"/>
</dbReference>
<protein>
    <submittedName>
        <fullName evidence="3">TldD/PmbA family protein</fullName>
    </submittedName>
</protein>
<dbReference type="GO" id="GO:0006508">
    <property type="term" value="P:proteolysis"/>
    <property type="evidence" value="ECO:0007669"/>
    <property type="project" value="InterPro"/>
</dbReference>
<sequence>MEKVKMSEFLTDKKTKLEELLDMLLKDYKYVSILGTDVKGKTYSVKKTGVDIGDSMWTERGFVIRVFNGINYSEYSFNELPEDLSPIVEKIRGISKEDLNKLKSSSLEFMEYPLIQEENAEKSFLGEVEILPEKMSSREKVERLQRIKDEGFKYSDELVDCRVSYEEVHVSKIFLSRNKKLAQSYIWTNGQLVAIVRRNGNTKFDYKGYSGLKGVEILNEMNEGVKGLIDETIELLDSEKVQPGEYDVICTPEISGLIAHEAFGHGVEMDMFVKNRAKAVEYLKKPVASELVTMHDGAASAVEVSSYLFDDEGVIGSDTTIIDKGILKTGISDLLSALKLGTKPTGNGKRESFERKAYARMTNTFFEKRSSKLEDMVSSIDYGYLIDVGMSGMEDPKNWGIQCMVLIGREIRNGKFTGKIVSPIVLTGYVPDLLQSISMVSDKVELSGTGMCGKGYREFVKVSDGGPYIKAKVRLG</sequence>
<dbReference type="EMBL" id="CP035282">
    <property type="protein sequence ID" value="QAT61228.1"/>
    <property type="molecule type" value="Genomic_DNA"/>
</dbReference>
<dbReference type="Pfam" id="PF19289">
    <property type="entry name" value="PmbA_TldD_3rd"/>
    <property type="match status" value="1"/>
</dbReference>
<dbReference type="InterPro" id="IPR051463">
    <property type="entry name" value="Peptidase_U62_metallo"/>
</dbReference>
<dbReference type="OrthoDB" id="9803213at2"/>
<evidence type="ECO:0000313" key="3">
    <source>
        <dbReference type="EMBL" id="QAT61228.1"/>
    </source>
</evidence>
<dbReference type="KEGG" id="spoa:EQM13_06320"/>